<dbReference type="Proteomes" id="UP000598297">
    <property type="component" value="Unassembled WGS sequence"/>
</dbReference>
<dbReference type="SUPFAM" id="SSF50156">
    <property type="entry name" value="PDZ domain-like"/>
    <property type="match status" value="1"/>
</dbReference>
<proteinExistence type="predicted"/>
<protein>
    <submittedName>
        <fullName evidence="4">PDZ domain-containing protein</fullName>
    </submittedName>
</protein>
<gene>
    <name evidence="4" type="ORF">GUY60_05240</name>
</gene>
<evidence type="ECO:0000259" key="3">
    <source>
        <dbReference type="Pfam" id="PF13180"/>
    </source>
</evidence>
<keyword evidence="2" id="KW-1133">Transmembrane helix</keyword>
<feature type="compositionally biased region" description="Low complexity" evidence="1">
    <location>
        <begin position="111"/>
        <end position="122"/>
    </location>
</feature>
<dbReference type="Gene3D" id="2.30.42.10">
    <property type="match status" value="1"/>
</dbReference>
<dbReference type="Pfam" id="PF13180">
    <property type="entry name" value="PDZ_2"/>
    <property type="match status" value="1"/>
</dbReference>
<feature type="domain" description="PDZ" evidence="3">
    <location>
        <begin position="125"/>
        <end position="205"/>
    </location>
</feature>
<feature type="transmembrane region" description="Helical" evidence="2">
    <location>
        <begin position="37"/>
        <end position="64"/>
    </location>
</feature>
<evidence type="ECO:0000256" key="1">
    <source>
        <dbReference type="SAM" id="MobiDB-lite"/>
    </source>
</evidence>
<dbReference type="OrthoDB" id="4307511at2"/>
<sequence length="211" mass="20757">MEQTALRPKPMPGRAAAAEPGHRPHAARRRGRRLMTALLTVGAALTLLLAGVGLGTVGATVIGMSRLADLKQQAAAHLPGQQGGAQPSGPRTGGPDHSGQPSHQEPQGGTADAKGAGASGRAARPTLGVEAVDAPKGGGALLVGVHVPGPGYVAGLVRGDVLLTLGGAKVGSAAQLAAAVAQSRPGAAVPVTVRHANGERQYLSVTPGVVT</sequence>
<keyword evidence="2" id="KW-0472">Membrane</keyword>
<reference evidence="4" key="1">
    <citation type="submission" date="2020-01" db="EMBL/GenBank/DDBJ databases">
        <title>Whole-genome analyses of novel actinobacteria.</title>
        <authorList>
            <person name="Sahin N."/>
        </authorList>
    </citation>
    <scope>NUCLEOTIDE SEQUENCE</scope>
    <source>
        <strain evidence="4">YC537</strain>
    </source>
</reference>
<evidence type="ECO:0000313" key="4">
    <source>
        <dbReference type="EMBL" id="NBE50839.1"/>
    </source>
</evidence>
<feature type="region of interest" description="Disordered" evidence="1">
    <location>
        <begin position="73"/>
        <end position="122"/>
    </location>
</feature>
<dbReference type="InterPro" id="IPR001478">
    <property type="entry name" value="PDZ"/>
</dbReference>
<name>A0A964UKL8_9ACTN</name>
<comment type="caution">
    <text evidence="4">The sequence shown here is derived from an EMBL/GenBank/DDBJ whole genome shotgun (WGS) entry which is preliminary data.</text>
</comment>
<dbReference type="InterPro" id="IPR036034">
    <property type="entry name" value="PDZ_sf"/>
</dbReference>
<keyword evidence="2" id="KW-0812">Transmembrane</keyword>
<organism evidence="4 5">
    <name type="scientific">Streptomyces boluensis</name>
    <dbReference type="NCBI Taxonomy" id="1775135"/>
    <lineage>
        <taxon>Bacteria</taxon>
        <taxon>Bacillati</taxon>
        <taxon>Actinomycetota</taxon>
        <taxon>Actinomycetes</taxon>
        <taxon>Kitasatosporales</taxon>
        <taxon>Streptomycetaceae</taxon>
        <taxon>Streptomyces</taxon>
    </lineage>
</organism>
<feature type="region of interest" description="Disordered" evidence="1">
    <location>
        <begin position="1"/>
        <end position="29"/>
    </location>
</feature>
<evidence type="ECO:0000256" key="2">
    <source>
        <dbReference type="SAM" id="Phobius"/>
    </source>
</evidence>
<accession>A0A964UKL8</accession>
<evidence type="ECO:0000313" key="5">
    <source>
        <dbReference type="Proteomes" id="UP000598297"/>
    </source>
</evidence>
<keyword evidence="5" id="KW-1185">Reference proteome</keyword>
<dbReference type="AlphaFoldDB" id="A0A964UKL8"/>
<dbReference type="EMBL" id="JAAAHS010000021">
    <property type="protein sequence ID" value="NBE50839.1"/>
    <property type="molecule type" value="Genomic_DNA"/>
</dbReference>